<proteinExistence type="predicted"/>
<evidence type="ECO:0000313" key="1">
    <source>
        <dbReference type="EMBL" id="ABC30151.1"/>
    </source>
</evidence>
<dbReference type="STRING" id="349521.HCH_03401"/>
<evidence type="ECO:0000313" key="2">
    <source>
        <dbReference type="Proteomes" id="UP000000238"/>
    </source>
</evidence>
<keyword evidence="2" id="KW-1185">Reference proteome</keyword>
<dbReference type="Proteomes" id="UP000000238">
    <property type="component" value="Chromosome"/>
</dbReference>
<gene>
    <name evidence="1" type="ordered locus">HCH_03401</name>
</gene>
<name>Q2SGS3_HAHCH</name>
<dbReference type="KEGG" id="hch:HCH_03401"/>
<dbReference type="RefSeq" id="WP_011397219.1">
    <property type="nucleotide sequence ID" value="NC_007645.1"/>
</dbReference>
<dbReference type="eggNOG" id="ENOG50311H3">
    <property type="taxonomic scope" value="Bacteria"/>
</dbReference>
<dbReference type="HOGENOM" id="CLU_1000270_0_0_6"/>
<reference evidence="1 2" key="1">
    <citation type="journal article" date="2005" name="Nucleic Acids Res.">
        <title>Genomic blueprint of Hahella chejuensis, a marine microbe producing an algicidal agent.</title>
        <authorList>
            <person name="Jeong H."/>
            <person name="Yim J.H."/>
            <person name="Lee C."/>
            <person name="Choi S.-H."/>
            <person name="Park Y.K."/>
            <person name="Yoon S.H."/>
            <person name="Hur C.-G."/>
            <person name="Kang H.-Y."/>
            <person name="Kim D."/>
            <person name="Lee H.H."/>
            <person name="Park K.H."/>
            <person name="Park S.-H."/>
            <person name="Park H.-S."/>
            <person name="Lee H.K."/>
            <person name="Oh T.K."/>
            <person name="Kim J.F."/>
        </authorList>
    </citation>
    <scope>NUCLEOTIDE SEQUENCE [LARGE SCALE GENOMIC DNA]</scope>
    <source>
        <strain evidence="1 2">KCTC 2396</strain>
    </source>
</reference>
<dbReference type="EMBL" id="CP000155">
    <property type="protein sequence ID" value="ABC30151.1"/>
    <property type="molecule type" value="Genomic_DNA"/>
</dbReference>
<protein>
    <submittedName>
        <fullName evidence="1">Uncharacterized protein</fullName>
    </submittedName>
</protein>
<dbReference type="AlphaFoldDB" id="Q2SGS3"/>
<accession>Q2SGS3</accession>
<organism evidence="1 2">
    <name type="scientific">Hahella chejuensis (strain KCTC 2396)</name>
    <dbReference type="NCBI Taxonomy" id="349521"/>
    <lineage>
        <taxon>Bacteria</taxon>
        <taxon>Pseudomonadati</taxon>
        <taxon>Pseudomonadota</taxon>
        <taxon>Gammaproteobacteria</taxon>
        <taxon>Oceanospirillales</taxon>
        <taxon>Hahellaceae</taxon>
        <taxon>Hahella</taxon>
    </lineage>
</organism>
<sequence length="278" mass="29892">MPKVLEDAYKDDKAEIRQKGYTLAYNPPPLYSRGTEWTTPAQKQSSASFTETKLAKGLYQAHKMGQHIKIAATGDGCLLLLKALQQLPDMQLNNFTLFMGAPRKIAIPLFNEVEKRGIKLASDVTKTQSYDWTCVMSKVYDSFKLANKVEGFGGDPAKAHQVIRAQARTDAAYTIGGALGAGGSGFALGNAGLNLAAGMSIIESFGGYWTVGTTTVGLLLVAAKMRNLLANSSKSSALNPHMHPTRSGTDFDAQVVIRNGGYLKSFFALARDMAGMAK</sequence>